<gene>
    <name evidence="1" type="ORF">ACFQO0_05815</name>
</gene>
<comment type="caution">
    <text evidence="1">The sequence shown here is derived from an EMBL/GenBank/DDBJ whole genome shotgun (WGS) entry which is preliminary data.</text>
</comment>
<dbReference type="RefSeq" id="WP_382233067.1">
    <property type="nucleotide sequence ID" value="NZ_JBHTCC010000001.1"/>
</dbReference>
<organism evidence="1 2">
    <name type="scientific">Herminiimonas aquatilis</name>
    <dbReference type="NCBI Taxonomy" id="345342"/>
    <lineage>
        <taxon>Bacteria</taxon>
        <taxon>Pseudomonadati</taxon>
        <taxon>Pseudomonadota</taxon>
        <taxon>Betaproteobacteria</taxon>
        <taxon>Burkholderiales</taxon>
        <taxon>Oxalobacteraceae</taxon>
        <taxon>Herminiimonas</taxon>
    </lineage>
</organism>
<dbReference type="Pfam" id="PF06945">
    <property type="entry name" value="DUF1289"/>
    <property type="match status" value="1"/>
</dbReference>
<keyword evidence="2" id="KW-1185">Reference proteome</keyword>
<proteinExistence type="predicted"/>
<protein>
    <submittedName>
        <fullName evidence="1">DUF1289 domain-containing protein</fullName>
    </submittedName>
</protein>
<dbReference type="PANTHER" id="PTHR35175">
    <property type="entry name" value="DUF1289 DOMAIN-CONTAINING PROTEIN"/>
    <property type="match status" value="1"/>
</dbReference>
<name>A0ABW2J365_9BURK</name>
<evidence type="ECO:0000313" key="1">
    <source>
        <dbReference type="EMBL" id="MFC7297944.1"/>
    </source>
</evidence>
<reference evidence="2" key="1">
    <citation type="journal article" date="2019" name="Int. J. Syst. Evol. Microbiol.">
        <title>The Global Catalogue of Microorganisms (GCM) 10K type strain sequencing project: providing services to taxonomists for standard genome sequencing and annotation.</title>
        <authorList>
            <consortium name="The Broad Institute Genomics Platform"/>
            <consortium name="The Broad Institute Genome Sequencing Center for Infectious Disease"/>
            <person name="Wu L."/>
            <person name="Ma J."/>
        </authorList>
    </citation>
    <scope>NUCLEOTIDE SEQUENCE [LARGE SCALE GENOMIC DNA]</scope>
    <source>
        <strain evidence="2">CCUG 36956</strain>
    </source>
</reference>
<dbReference type="PANTHER" id="PTHR35175:SF2">
    <property type="entry name" value="DUF1289 DOMAIN-CONTAINING PROTEIN"/>
    <property type="match status" value="1"/>
</dbReference>
<accession>A0ABW2J365</accession>
<dbReference type="Proteomes" id="UP001596379">
    <property type="component" value="Unassembled WGS sequence"/>
</dbReference>
<dbReference type="InterPro" id="IPR010710">
    <property type="entry name" value="DUF1289"/>
</dbReference>
<evidence type="ECO:0000313" key="2">
    <source>
        <dbReference type="Proteomes" id="UP001596379"/>
    </source>
</evidence>
<dbReference type="EMBL" id="JBHTCC010000001">
    <property type="protein sequence ID" value="MFC7297944.1"/>
    <property type="molecule type" value="Genomic_DNA"/>
</dbReference>
<sequence length="81" mass="8919">MRRKKVDPAEFGRLLADIDLSTNEGTLPSPCIGICRVDASTRFCVGCLRTIDEIATWGGASEGDKRSIWTALRQRYDASLS</sequence>